<evidence type="ECO:0000256" key="2">
    <source>
        <dbReference type="ARBA" id="ARBA00008814"/>
    </source>
</evidence>
<evidence type="ECO:0000256" key="4">
    <source>
        <dbReference type="ARBA" id="ARBA00022729"/>
    </source>
</evidence>
<dbReference type="Pfam" id="PF01497">
    <property type="entry name" value="Peripla_BP_2"/>
    <property type="match status" value="1"/>
</dbReference>
<protein>
    <submittedName>
        <fullName evidence="7">Putative ABC transporter substrate-binding protein</fullName>
    </submittedName>
</protein>
<evidence type="ECO:0000313" key="8">
    <source>
        <dbReference type="Proteomes" id="UP000053405"/>
    </source>
</evidence>
<dbReference type="PROSITE" id="PS50983">
    <property type="entry name" value="FE_B12_PBP"/>
    <property type="match status" value="1"/>
</dbReference>
<dbReference type="Proteomes" id="UP000053405">
    <property type="component" value="Unassembled WGS sequence"/>
</dbReference>
<gene>
    <name evidence="7" type="ORF">GOHSU_14_01740</name>
</gene>
<dbReference type="eggNOG" id="COG0614">
    <property type="taxonomic scope" value="Bacteria"/>
</dbReference>
<comment type="caution">
    <text evidence="7">The sequence shown here is derived from an EMBL/GenBank/DDBJ whole genome shotgun (WGS) entry which is preliminary data.</text>
</comment>
<evidence type="ECO:0000313" key="7">
    <source>
        <dbReference type="EMBL" id="GAC57007.1"/>
    </source>
</evidence>
<dbReference type="AlphaFoldDB" id="L7LAD1"/>
<dbReference type="PANTHER" id="PTHR30532">
    <property type="entry name" value="IRON III DICITRATE-BINDING PERIPLASMIC PROTEIN"/>
    <property type="match status" value="1"/>
</dbReference>
<accession>L7LAD1</accession>
<evidence type="ECO:0000256" key="3">
    <source>
        <dbReference type="ARBA" id="ARBA00022448"/>
    </source>
</evidence>
<keyword evidence="8" id="KW-1185">Reference proteome</keyword>
<keyword evidence="3" id="KW-0813">Transport</keyword>
<comment type="similarity">
    <text evidence="2">Belongs to the bacterial solute-binding protein 8 family.</text>
</comment>
<organism evidence="7 8">
    <name type="scientific">Gordonia hirsuta DSM 44140 = NBRC 16056</name>
    <dbReference type="NCBI Taxonomy" id="1121927"/>
    <lineage>
        <taxon>Bacteria</taxon>
        <taxon>Bacillati</taxon>
        <taxon>Actinomycetota</taxon>
        <taxon>Actinomycetes</taxon>
        <taxon>Mycobacteriales</taxon>
        <taxon>Gordoniaceae</taxon>
        <taxon>Gordonia</taxon>
    </lineage>
</organism>
<evidence type="ECO:0000256" key="5">
    <source>
        <dbReference type="SAM" id="SignalP"/>
    </source>
</evidence>
<feature type="domain" description="Fe/B12 periplasmic-binding" evidence="6">
    <location>
        <begin position="56"/>
        <end position="325"/>
    </location>
</feature>
<dbReference type="STRING" id="1121927.GOHSU_14_01740"/>
<dbReference type="SUPFAM" id="SSF53807">
    <property type="entry name" value="Helical backbone' metal receptor"/>
    <property type="match status" value="1"/>
</dbReference>
<dbReference type="Gene3D" id="3.40.50.1980">
    <property type="entry name" value="Nitrogenase molybdenum iron protein domain"/>
    <property type="match status" value="2"/>
</dbReference>
<dbReference type="RefSeq" id="WP_005938325.1">
    <property type="nucleotide sequence ID" value="NZ_ATVK01000046.1"/>
</dbReference>
<feature type="chain" id="PRO_5003979868" evidence="5">
    <location>
        <begin position="29"/>
        <end position="328"/>
    </location>
</feature>
<sequence>MIPGLSRRLAVAIALLLSVILAASGCSAPDEDAPRGGPVQVNTPQGPVMIPGTPQRIVTLGTQWIDTALAFGVSPVAYLDQNQILSKKPAPWVGDKLENSTALSMENLVAEIAKAKPDLILAEGYMATAQPEMYGKIKEIAPTIPGVTGKQIDPWDDMVTLFGTITHRTDLAEDIINRVNDAISRVTTDYPGLKDKTYALAYMFSSEQIQVMADPTDGAGILFAQLGLKVAPTLAAEFARKGEPRFPISTENVPMLDADLLAVTAGSEAMRAELRKLPGYANLKAVRDGAVADLSVTEITGLNQPSALSIPYLLDQLRPQFERAANAR</sequence>
<proteinExistence type="inferred from homology"/>
<reference evidence="7 8" key="1">
    <citation type="submission" date="2012-12" db="EMBL/GenBank/DDBJ databases">
        <title>Whole genome shotgun sequence of Gordonia hirsuta NBRC 16056.</title>
        <authorList>
            <person name="Isaki-Nakamura S."/>
            <person name="Hosoyama A."/>
            <person name="Tsuchikane K."/>
            <person name="Katsumata H."/>
            <person name="Baba S."/>
            <person name="Yamazaki S."/>
            <person name="Fujita N."/>
        </authorList>
    </citation>
    <scope>NUCLEOTIDE SEQUENCE [LARGE SCALE GENOMIC DNA]</scope>
    <source>
        <strain evidence="7 8">NBRC 16056</strain>
    </source>
</reference>
<evidence type="ECO:0000256" key="1">
    <source>
        <dbReference type="ARBA" id="ARBA00004196"/>
    </source>
</evidence>
<dbReference type="GO" id="GO:1901678">
    <property type="term" value="P:iron coordination entity transport"/>
    <property type="evidence" value="ECO:0007669"/>
    <property type="project" value="UniProtKB-ARBA"/>
</dbReference>
<dbReference type="InterPro" id="IPR051313">
    <property type="entry name" value="Bact_iron-sidero_bind"/>
</dbReference>
<dbReference type="InterPro" id="IPR002491">
    <property type="entry name" value="ABC_transptr_periplasmic_BD"/>
</dbReference>
<dbReference type="PROSITE" id="PS51257">
    <property type="entry name" value="PROKAR_LIPOPROTEIN"/>
    <property type="match status" value="1"/>
</dbReference>
<comment type="subcellular location">
    <subcellularLocation>
        <location evidence="1">Cell envelope</location>
    </subcellularLocation>
</comment>
<name>L7LAD1_9ACTN</name>
<dbReference type="GO" id="GO:0030288">
    <property type="term" value="C:outer membrane-bounded periplasmic space"/>
    <property type="evidence" value="ECO:0007669"/>
    <property type="project" value="TreeGrafter"/>
</dbReference>
<dbReference type="EMBL" id="BANT01000014">
    <property type="protein sequence ID" value="GAC57007.1"/>
    <property type="molecule type" value="Genomic_DNA"/>
</dbReference>
<evidence type="ECO:0000259" key="6">
    <source>
        <dbReference type="PROSITE" id="PS50983"/>
    </source>
</evidence>
<dbReference type="PANTHER" id="PTHR30532:SF1">
    <property type="entry name" value="IRON(3+)-HYDROXAMATE-BINDING PROTEIN FHUD"/>
    <property type="match status" value="1"/>
</dbReference>
<feature type="signal peptide" evidence="5">
    <location>
        <begin position="1"/>
        <end position="28"/>
    </location>
</feature>
<keyword evidence="4 5" id="KW-0732">Signal</keyword>
<dbReference type="OrthoDB" id="1846031at2"/>